<dbReference type="AlphaFoldDB" id="A0A1J5NS84"/>
<proteinExistence type="predicted"/>
<evidence type="ECO:0008006" key="3">
    <source>
        <dbReference type="Google" id="ProtNLM"/>
    </source>
</evidence>
<name>A0A1J5NS84_NEOTH</name>
<evidence type="ECO:0000313" key="1">
    <source>
        <dbReference type="EMBL" id="OIQ61574.1"/>
    </source>
</evidence>
<organism evidence="1 2">
    <name type="scientific">Neomoorella thermoacetica</name>
    <name type="common">Clostridium thermoaceticum</name>
    <dbReference type="NCBI Taxonomy" id="1525"/>
    <lineage>
        <taxon>Bacteria</taxon>
        <taxon>Bacillati</taxon>
        <taxon>Bacillota</taxon>
        <taxon>Clostridia</taxon>
        <taxon>Neomoorellales</taxon>
        <taxon>Neomoorellaceae</taxon>
        <taxon>Neomoorella</taxon>
    </lineage>
</organism>
<protein>
    <recommendedName>
        <fullName evidence="3">YqzL-like protein</fullName>
    </recommendedName>
</protein>
<sequence length="51" mass="5534">MEISDAWWQLFTLTGSIEAYLLYRESLNAGGFPQASGQLAAVSEQPGISDN</sequence>
<comment type="caution">
    <text evidence="1">The sequence shown here is derived from an EMBL/GenBank/DDBJ whole genome shotgun (WGS) entry which is preliminary data.</text>
</comment>
<accession>A0A1J5NS84</accession>
<dbReference type="Pfam" id="PF14006">
    <property type="entry name" value="YqzL"/>
    <property type="match status" value="1"/>
</dbReference>
<gene>
    <name evidence="1" type="ORF">MOTE_01440</name>
</gene>
<dbReference type="EMBL" id="MDDC01000001">
    <property type="protein sequence ID" value="OIQ61574.1"/>
    <property type="molecule type" value="Genomic_DNA"/>
</dbReference>
<reference evidence="1 2" key="1">
    <citation type="submission" date="2016-08" db="EMBL/GenBank/DDBJ databases">
        <title>Genome-based comparison of Moorella thermoacetic strains.</title>
        <authorList>
            <person name="Poehlein A."/>
            <person name="Bengelsdorf F.R."/>
            <person name="Esser C."/>
            <person name="Duerre P."/>
            <person name="Daniel R."/>
        </authorList>
    </citation>
    <scope>NUCLEOTIDE SEQUENCE [LARGE SCALE GENOMIC DNA]</scope>
    <source>
        <strain evidence="1 2">DSM 21394</strain>
    </source>
</reference>
<dbReference type="Proteomes" id="UP000182811">
    <property type="component" value="Unassembled WGS sequence"/>
</dbReference>
<dbReference type="InterPro" id="IPR025617">
    <property type="entry name" value="YqzL"/>
</dbReference>
<evidence type="ECO:0000313" key="2">
    <source>
        <dbReference type="Proteomes" id="UP000182811"/>
    </source>
</evidence>